<reference evidence="1 2" key="1">
    <citation type="journal article" date="2006" name="Science">
        <title>The genome of black cottonwood, Populus trichocarpa (Torr. &amp; Gray).</title>
        <authorList>
            <person name="Tuskan G.A."/>
            <person name="Difazio S."/>
            <person name="Jansson S."/>
            <person name="Bohlmann J."/>
            <person name="Grigoriev I."/>
            <person name="Hellsten U."/>
            <person name="Putnam N."/>
            <person name="Ralph S."/>
            <person name="Rombauts S."/>
            <person name="Salamov A."/>
            <person name="Schein J."/>
            <person name="Sterck L."/>
            <person name="Aerts A."/>
            <person name="Bhalerao R.R."/>
            <person name="Bhalerao R.P."/>
            <person name="Blaudez D."/>
            <person name="Boerjan W."/>
            <person name="Brun A."/>
            <person name="Brunner A."/>
            <person name="Busov V."/>
            <person name="Campbell M."/>
            <person name="Carlson J."/>
            <person name="Chalot M."/>
            <person name="Chapman J."/>
            <person name="Chen G.L."/>
            <person name="Cooper D."/>
            <person name="Coutinho P.M."/>
            <person name="Couturier J."/>
            <person name="Covert S."/>
            <person name="Cronk Q."/>
            <person name="Cunningham R."/>
            <person name="Davis J."/>
            <person name="Degroeve S."/>
            <person name="Dejardin A."/>
            <person name="Depamphilis C."/>
            <person name="Detter J."/>
            <person name="Dirks B."/>
            <person name="Dubchak I."/>
            <person name="Duplessis S."/>
            <person name="Ehlting J."/>
            <person name="Ellis B."/>
            <person name="Gendler K."/>
            <person name="Goodstein D."/>
            <person name="Gribskov M."/>
            <person name="Grimwood J."/>
            <person name="Groover A."/>
            <person name="Gunter L."/>
            <person name="Hamberger B."/>
            <person name="Heinze B."/>
            <person name="Helariutta Y."/>
            <person name="Henrissat B."/>
            <person name="Holligan D."/>
            <person name="Holt R."/>
            <person name="Huang W."/>
            <person name="Islam-Faridi N."/>
            <person name="Jones S."/>
            <person name="Jones-Rhoades M."/>
            <person name="Jorgensen R."/>
            <person name="Joshi C."/>
            <person name="Kangasjarvi J."/>
            <person name="Karlsson J."/>
            <person name="Kelleher C."/>
            <person name="Kirkpatrick R."/>
            <person name="Kirst M."/>
            <person name="Kohler A."/>
            <person name="Kalluri U."/>
            <person name="Larimer F."/>
            <person name="Leebens-Mack J."/>
            <person name="Leple J.C."/>
            <person name="Locascio P."/>
            <person name="Lou Y."/>
            <person name="Lucas S."/>
            <person name="Martin F."/>
            <person name="Montanini B."/>
            <person name="Napoli C."/>
            <person name="Nelson D.R."/>
            <person name="Nelson C."/>
            <person name="Nieminen K."/>
            <person name="Nilsson O."/>
            <person name="Pereda V."/>
            <person name="Peter G."/>
            <person name="Philippe R."/>
            <person name="Pilate G."/>
            <person name="Poliakov A."/>
            <person name="Razumovskaya J."/>
            <person name="Richardson P."/>
            <person name="Rinaldi C."/>
            <person name="Ritland K."/>
            <person name="Rouze P."/>
            <person name="Ryaboy D."/>
            <person name="Schmutz J."/>
            <person name="Schrader J."/>
            <person name="Segerman B."/>
            <person name="Shin H."/>
            <person name="Siddiqui A."/>
            <person name="Sterky F."/>
            <person name="Terry A."/>
            <person name="Tsai C.J."/>
            <person name="Uberbacher E."/>
            <person name="Unneberg P."/>
            <person name="Vahala J."/>
            <person name="Wall K."/>
            <person name="Wessler S."/>
            <person name="Yang G."/>
            <person name="Yin T."/>
            <person name="Douglas C."/>
            <person name="Marra M."/>
            <person name="Sandberg G."/>
            <person name="Van de Peer Y."/>
            <person name="Rokhsar D."/>
        </authorList>
    </citation>
    <scope>NUCLEOTIDE SEQUENCE [LARGE SCALE GENOMIC DNA]</scope>
    <source>
        <strain evidence="2">cv. Nisqually</strain>
    </source>
</reference>
<sequence>MGGGSFEKARDKPLAKLLFGLNGEDWALHKRIANQAFMIELCPNKSSFYDSFKEIMKSEAYYFHNIIITMDSND</sequence>
<accession>A0A2K1XQB4</accession>
<evidence type="ECO:0000313" key="1">
    <source>
        <dbReference type="EMBL" id="PNT02966.1"/>
    </source>
</evidence>
<organism evidence="1 2">
    <name type="scientific">Populus trichocarpa</name>
    <name type="common">Western balsam poplar</name>
    <name type="synonym">Populus balsamifera subsp. trichocarpa</name>
    <dbReference type="NCBI Taxonomy" id="3694"/>
    <lineage>
        <taxon>Eukaryota</taxon>
        <taxon>Viridiplantae</taxon>
        <taxon>Streptophyta</taxon>
        <taxon>Embryophyta</taxon>
        <taxon>Tracheophyta</taxon>
        <taxon>Spermatophyta</taxon>
        <taxon>Magnoliopsida</taxon>
        <taxon>eudicotyledons</taxon>
        <taxon>Gunneridae</taxon>
        <taxon>Pentapetalae</taxon>
        <taxon>rosids</taxon>
        <taxon>fabids</taxon>
        <taxon>Malpighiales</taxon>
        <taxon>Salicaceae</taxon>
        <taxon>Saliceae</taxon>
        <taxon>Populus</taxon>
    </lineage>
</organism>
<proteinExistence type="predicted"/>
<evidence type="ECO:0000313" key="2">
    <source>
        <dbReference type="Proteomes" id="UP000006729"/>
    </source>
</evidence>
<dbReference type="EMBL" id="CM009303">
    <property type="protein sequence ID" value="PNT02966.1"/>
    <property type="molecule type" value="Genomic_DNA"/>
</dbReference>
<name>A0A2K1XQB4_POPTR</name>
<keyword evidence="2" id="KW-1185">Reference proteome</keyword>
<dbReference type="AlphaFoldDB" id="A0A2K1XQB4"/>
<dbReference type="Proteomes" id="UP000006729">
    <property type="component" value="Chromosome 14"/>
</dbReference>
<protein>
    <submittedName>
        <fullName evidence="1">Uncharacterized protein</fullName>
    </submittedName>
</protein>
<gene>
    <name evidence="1" type="ORF">POPTR_014G042900</name>
</gene>
<dbReference type="InParanoid" id="A0A2K1XQB4"/>